<dbReference type="AlphaFoldDB" id="A0A4Y7TVW4"/>
<dbReference type="Gene3D" id="3.40.50.1820">
    <property type="entry name" value="alpha/beta hydrolase"/>
    <property type="match status" value="1"/>
</dbReference>
<feature type="signal peptide" evidence="3">
    <location>
        <begin position="1"/>
        <end position="20"/>
    </location>
</feature>
<dbReference type="InterPro" id="IPR019826">
    <property type="entry name" value="Carboxylesterase_B_AS"/>
</dbReference>
<dbReference type="PROSITE" id="PS00941">
    <property type="entry name" value="CARBOXYLESTERASE_B_2"/>
    <property type="match status" value="1"/>
</dbReference>
<dbReference type="PANTHER" id="PTHR43918:SF4">
    <property type="entry name" value="CARBOXYLIC ESTER HYDROLASE"/>
    <property type="match status" value="1"/>
</dbReference>
<dbReference type="EC" id="3.1.1.-" evidence="3"/>
<keyword evidence="6" id="KW-1185">Reference proteome</keyword>
<evidence type="ECO:0000313" key="5">
    <source>
        <dbReference type="EMBL" id="TEB38121.1"/>
    </source>
</evidence>
<dbReference type="EMBL" id="QPFP01000003">
    <property type="protein sequence ID" value="TEB38121.1"/>
    <property type="molecule type" value="Genomic_DNA"/>
</dbReference>
<dbReference type="SUPFAM" id="SSF53474">
    <property type="entry name" value="alpha/beta-Hydrolases"/>
    <property type="match status" value="1"/>
</dbReference>
<evidence type="ECO:0000256" key="2">
    <source>
        <dbReference type="ARBA" id="ARBA00022801"/>
    </source>
</evidence>
<dbReference type="Proteomes" id="UP000298030">
    <property type="component" value="Unassembled WGS sequence"/>
</dbReference>
<organism evidence="5 6">
    <name type="scientific">Coprinellus micaceus</name>
    <name type="common">Glistening ink-cap mushroom</name>
    <name type="synonym">Coprinus micaceus</name>
    <dbReference type="NCBI Taxonomy" id="71717"/>
    <lineage>
        <taxon>Eukaryota</taxon>
        <taxon>Fungi</taxon>
        <taxon>Dikarya</taxon>
        <taxon>Basidiomycota</taxon>
        <taxon>Agaricomycotina</taxon>
        <taxon>Agaricomycetes</taxon>
        <taxon>Agaricomycetidae</taxon>
        <taxon>Agaricales</taxon>
        <taxon>Agaricineae</taxon>
        <taxon>Psathyrellaceae</taxon>
        <taxon>Coprinellus</taxon>
    </lineage>
</organism>
<gene>
    <name evidence="5" type="ORF">FA13DRAFT_1621072</name>
</gene>
<dbReference type="Pfam" id="PF00135">
    <property type="entry name" value="COesterase"/>
    <property type="match status" value="1"/>
</dbReference>
<proteinExistence type="inferred from homology"/>
<evidence type="ECO:0000259" key="4">
    <source>
        <dbReference type="Pfam" id="PF00135"/>
    </source>
</evidence>
<reference evidence="5 6" key="1">
    <citation type="journal article" date="2019" name="Nat. Ecol. Evol.">
        <title>Megaphylogeny resolves global patterns of mushroom evolution.</title>
        <authorList>
            <person name="Varga T."/>
            <person name="Krizsan K."/>
            <person name="Foldi C."/>
            <person name="Dima B."/>
            <person name="Sanchez-Garcia M."/>
            <person name="Sanchez-Ramirez S."/>
            <person name="Szollosi G.J."/>
            <person name="Szarkandi J.G."/>
            <person name="Papp V."/>
            <person name="Albert L."/>
            <person name="Andreopoulos W."/>
            <person name="Angelini C."/>
            <person name="Antonin V."/>
            <person name="Barry K.W."/>
            <person name="Bougher N.L."/>
            <person name="Buchanan P."/>
            <person name="Buyck B."/>
            <person name="Bense V."/>
            <person name="Catcheside P."/>
            <person name="Chovatia M."/>
            <person name="Cooper J."/>
            <person name="Damon W."/>
            <person name="Desjardin D."/>
            <person name="Finy P."/>
            <person name="Geml J."/>
            <person name="Haridas S."/>
            <person name="Hughes K."/>
            <person name="Justo A."/>
            <person name="Karasinski D."/>
            <person name="Kautmanova I."/>
            <person name="Kiss B."/>
            <person name="Kocsube S."/>
            <person name="Kotiranta H."/>
            <person name="LaButti K.M."/>
            <person name="Lechner B.E."/>
            <person name="Liimatainen K."/>
            <person name="Lipzen A."/>
            <person name="Lukacs Z."/>
            <person name="Mihaltcheva S."/>
            <person name="Morgado L.N."/>
            <person name="Niskanen T."/>
            <person name="Noordeloos M.E."/>
            <person name="Ohm R.A."/>
            <person name="Ortiz-Santana B."/>
            <person name="Ovrebo C."/>
            <person name="Racz N."/>
            <person name="Riley R."/>
            <person name="Savchenko A."/>
            <person name="Shiryaev A."/>
            <person name="Soop K."/>
            <person name="Spirin V."/>
            <person name="Szebenyi C."/>
            <person name="Tomsovsky M."/>
            <person name="Tulloss R.E."/>
            <person name="Uehling J."/>
            <person name="Grigoriev I.V."/>
            <person name="Vagvolgyi C."/>
            <person name="Papp T."/>
            <person name="Martin F.M."/>
            <person name="Miettinen O."/>
            <person name="Hibbett D.S."/>
            <person name="Nagy L.G."/>
        </authorList>
    </citation>
    <scope>NUCLEOTIDE SEQUENCE [LARGE SCALE GENOMIC DNA]</scope>
    <source>
        <strain evidence="5 6">FP101781</strain>
    </source>
</reference>
<dbReference type="GO" id="GO:0052689">
    <property type="term" value="F:carboxylic ester hydrolase activity"/>
    <property type="evidence" value="ECO:0007669"/>
    <property type="project" value="TreeGrafter"/>
</dbReference>
<dbReference type="PANTHER" id="PTHR43918">
    <property type="entry name" value="ACETYLCHOLINESTERASE"/>
    <property type="match status" value="1"/>
</dbReference>
<evidence type="ECO:0000313" key="6">
    <source>
        <dbReference type="Proteomes" id="UP000298030"/>
    </source>
</evidence>
<feature type="domain" description="Carboxylesterase type B" evidence="4">
    <location>
        <begin position="24"/>
        <end position="334"/>
    </location>
</feature>
<dbReference type="InterPro" id="IPR050654">
    <property type="entry name" value="AChE-related_enzymes"/>
</dbReference>
<evidence type="ECO:0000256" key="3">
    <source>
        <dbReference type="RuleBase" id="RU361235"/>
    </source>
</evidence>
<sequence length="508" mass="53796">MYSSTLALAILSSLFATTTATGLTVTTAQGAVAGSLVLPRVRQWLGIPFATAGRWEAPTTPPVRTSTLTTTAYGKSCYQLTTLTTDYYLQFAHQDEALTEGEDCLTLNIWAPSISRPQNTAVLIWIYGGGFQFGATDLKVYDGRNFVRDSDDLIVVTFNYRLNLFGQPNAPQLVSPTASQNFGLLDQKAAIDWVKNNIAAFGGDPNRITIWGQSAGGTSADIWAQAYPTDTTVKGTISSLGDLGSPTLDSAPWATVATAVGCGNTADAAQLTCMKSKTAASLIQAAKDADIIFFKLVTDDIIIHSDWANRMTTGNFLKVPTVVGTVQHEGDALIVGGELAARGNAPPFITTARADILSQLGGTCGASGASADRLNNGVTTWRYQYQAVFPGITTRQDLRAFHGSDIPIIFGTFASVQTSPAPTVPELSLSLYVKNAWSKFARNPATGLTTVGWPTYNPSSDTLVQLGNVQNPDGVTLGSPSLLDATCSHTAELFSVLTQLNTIASAIP</sequence>
<dbReference type="OrthoDB" id="408631at2759"/>
<keyword evidence="2 3" id="KW-0378">Hydrolase</keyword>
<dbReference type="InterPro" id="IPR002018">
    <property type="entry name" value="CarbesteraseB"/>
</dbReference>
<dbReference type="InterPro" id="IPR019819">
    <property type="entry name" value="Carboxylesterase_B_CS"/>
</dbReference>
<keyword evidence="3" id="KW-0732">Signal</keyword>
<protein>
    <recommendedName>
        <fullName evidence="3">Carboxylic ester hydrolase</fullName>
        <ecNumber evidence="3">3.1.1.-</ecNumber>
    </recommendedName>
</protein>
<accession>A0A4Y7TVW4</accession>
<dbReference type="STRING" id="71717.A0A4Y7TVW4"/>
<dbReference type="PROSITE" id="PS00122">
    <property type="entry name" value="CARBOXYLESTERASE_B_1"/>
    <property type="match status" value="1"/>
</dbReference>
<evidence type="ECO:0000256" key="1">
    <source>
        <dbReference type="ARBA" id="ARBA00005964"/>
    </source>
</evidence>
<feature type="chain" id="PRO_5021457347" description="Carboxylic ester hydrolase" evidence="3">
    <location>
        <begin position="21"/>
        <end position="508"/>
    </location>
</feature>
<name>A0A4Y7TVW4_COPMI</name>
<comment type="similarity">
    <text evidence="1 3">Belongs to the type-B carboxylesterase/lipase family.</text>
</comment>
<dbReference type="InterPro" id="IPR029058">
    <property type="entry name" value="AB_hydrolase_fold"/>
</dbReference>
<comment type="caution">
    <text evidence="5">The sequence shown here is derived from an EMBL/GenBank/DDBJ whole genome shotgun (WGS) entry which is preliminary data.</text>
</comment>